<accession>A0ABP9H4F4</accession>
<organism evidence="1 2">
    <name type="scientific">Kineococcus glutinatus</name>
    <dbReference type="NCBI Taxonomy" id="1070872"/>
    <lineage>
        <taxon>Bacteria</taxon>
        <taxon>Bacillati</taxon>
        <taxon>Actinomycetota</taxon>
        <taxon>Actinomycetes</taxon>
        <taxon>Kineosporiales</taxon>
        <taxon>Kineosporiaceae</taxon>
        <taxon>Kineococcus</taxon>
    </lineage>
</organism>
<dbReference type="Gene3D" id="1.20.1260.10">
    <property type="match status" value="1"/>
</dbReference>
<reference evidence="2" key="1">
    <citation type="journal article" date="2019" name="Int. J. Syst. Evol. Microbiol.">
        <title>The Global Catalogue of Microorganisms (GCM) 10K type strain sequencing project: providing services to taxonomists for standard genome sequencing and annotation.</title>
        <authorList>
            <consortium name="The Broad Institute Genomics Platform"/>
            <consortium name="The Broad Institute Genome Sequencing Center for Infectious Disease"/>
            <person name="Wu L."/>
            <person name="Ma J."/>
        </authorList>
    </citation>
    <scope>NUCLEOTIDE SEQUENCE [LARGE SCALE GENOMIC DNA]</scope>
    <source>
        <strain evidence="2">JCM 18126</strain>
    </source>
</reference>
<dbReference type="InterPro" id="IPR047114">
    <property type="entry name" value="YciF"/>
</dbReference>
<proteinExistence type="predicted"/>
<keyword evidence="2" id="KW-1185">Reference proteome</keyword>
<dbReference type="Proteomes" id="UP001501195">
    <property type="component" value="Unassembled WGS sequence"/>
</dbReference>
<dbReference type="SUPFAM" id="SSF47240">
    <property type="entry name" value="Ferritin-like"/>
    <property type="match status" value="1"/>
</dbReference>
<dbReference type="PANTHER" id="PTHR30565">
    <property type="entry name" value="PROTEIN YCIF"/>
    <property type="match status" value="1"/>
</dbReference>
<gene>
    <name evidence="1" type="ORF">GCM10023225_01760</name>
</gene>
<evidence type="ECO:0008006" key="3">
    <source>
        <dbReference type="Google" id="ProtNLM"/>
    </source>
</evidence>
<dbReference type="RefSeq" id="WP_345710406.1">
    <property type="nucleotide sequence ID" value="NZ_BAABIL010000010.1"/>
</dbReference>
<dbReference type="InterPro" id="IPR009078">
    <property type="entry name" value="Ferritin-like_SF"/>
</dbReference>
<dbReference type="InterPro" id="IPR012347">
    <property type="entry name" value="Ferritin-like"/>
</dbReference>
<dbReference type="PANTHER" id="PTHR30565:SF9">
    <property type="entry name" value="PROTEIN YCIF"/>
    <property type="match status" value="1"/>
</dbReference>
<evidence type="ECO:0000313" key="2">
    <source>
        <dbReference type="Proteomes" id="UP001501195"/>
    </source>
</evidence>
<protein>
    <recommendedName>
        <fullName evidence="3">Ferritin-like metal-binding protein YciE</fullName>
    </recommendedName>
</protein>
<dbReference type="Pfam" id="PF05974">
    <property type="entry name" value="DUF892"/>
    <property type="match status" value="1"/>
</dbReference>
<sequence>MFDRFTTPEDLFSYKLGLALSMERDILANLAVLQEAAQREELKTLLAEHAVETQQQIENLEAAFGLLGEEVQAHECLVTKAMAKEVTGTLRKTDASLADAVVLSAALETEHHEAAVYEFLITNADARGAQGVKALLEANLAQEDVARERITTMARRIAHEGVAVPVEGTSGGVKAAVAAGVAVAAGAAAVIGSRVAGSSESGGHAAEAEAGVPIAHAGGAAAAPASGTVVTPPADTTVTTDDGLVVAEELNDDALQERIVESEARENAEH</sequence>
<evidence type="ECO:0000313" key="1">
    <source>
        <dbReference type="EMBL" id="GAA4961799.1"/>
    </source>
</evidence>
<name>A0ABP9H4F4_9ACTN</name>
<dbReference type="InterPro" id="IPR010287">
    <property type="entry name" value="DUF892_YciF-like"/>
</dbReference>
<dbReference type="EMBL" id="BAABIL010000010">
    <property type="protein sequence ID" value="GAA4961799.1"/>
    <property type="molecule type" value="Genomic_DNA"/>
</dbReference>
<comment type="caution">
    <text evidence="1">The sequence shown here is derived from an EMBL/GenBank/DDBJ whole genome shotgun (WGS) entry which is preliminary data.</text>
</comment>